<keyword evidence="1" id="KW-0732">Signal</keyword>
<evidence type="ECO:0008006" key="4">
    <source>
        <dbReference type="Google" id="ProtNLM"/>
    </source>
</evidence>
<reference evidence="2 3" key="1">
    <citation type="submission" date="2019-09" db="EMBL/GenBank/DDBJ databases">
        <title>Complete genome sequence of Arachidicoccus sp. B3-10 isolated from apple orchard soil.</title>
        <authorList>
            <person name="Kim H.S."/>
            <person name="Han K.-I."/>
            <person name="Suh M.K."/>
            <person name="Lee K.C."/>
            <person name="Eom M.K."/>
            <person name="Kim J.-S."/>
            <person name="Kang S.W."/>
            <person name="Sin Y."/>
            <person name="Lee J.-S."/>
        </authorList>
    </citation>
    <scope>NUCLEOTIDE SEQUENCE [LARGE SCALE GENOMIC DNA]</scope>
    <source>
        <strain evidence="2 3">B3-10</strain>
    </source>
</reference>
<dbReference type="RefSeq" id="WP_131330318.1">
    <property type="nucleotide sequence ID" value="NZ_CP044016.1"/>
</dbReference>
<name>A0A5P2G832_9BACT</name>
<evidence type="ECO:0000256" key="1">
    <source>
        <dbReference type="SAM" id="SignalP"/>
    </source>
</evidence>
<protein>
    <recommendedName>
        <fullName evidence="4">DUF3829 domain-containing protein</fullName>
    </recommendedName>
</protein>
<organism evidence="2 3">
    <name type="scientific">Rhizosphaericola mali</name>
    <dbReference type="NCBI Taxonomy" id="2545455"/>
    <lineage>
        <taxon>Bacteria</taxon>
        <taxon>Pseudomonadati</taxon>
        <taxon>Bacteroidota</taxon>
        <taxon>Chitinophagia</taxon>
        <taxon>Chitinophagales</taxon>
        <taxon>Chitinophagaceae</taxon>
        <taxon>Rhizosphaericola</taxon>
    </lineage>
</organism>
<dbReference type="OrthoDB" id="1137595at2"/>
<gene>
    <name evidence="2" type="ORF">E0W69_012100</name>
</gene>
<feature type="signal peptide" evidence="1">
    <location>
        <begin position="1"/>
        <end position="22"/>
    </location>
</feature>
<dbReference type="KEGG" id="arac:E0W69_012100"/>
<accession>A0A5P2G832</accession>
<dbReference type="EMBL" id="CP044016">
    <property type="protein sequence ID" value="QES89373.1"/>
    <property type="molecule type" value="Genomic_DNA"/>
</dbReference>
<evidence type="ECO:0000313" key="3">
    <source>
        <dbReference type="Proteomes" id="UP000292424"/>
    </source>
</evidence>
<evidence type="ECO:0000313" key="2">
    <source>
        <dbReference type="EMBL" id="QES89373.1"/>
    </source>
</evidence>
<dbReference type="Proteomes" id="UP000292424">
    <property type="component" value="Chromosome"/>
</dbReference>
<keyword evidence="3" id="KW-1185">Reference proteome</keyword>
<proteinExistence type="predicted"/>
<dbReference type="AlphaFoldDB" id="A0A5P2G832"/>
<sequence length="348" mass="40061">MKCKFPLLLIFIALLKTTTAQTYNDPVSYMNAISTAETEMNANYMTYLSAVAHGRRARKVEKLRLKTVEGIQECKSKILSLPYYKGDASLKKSSVSYIDVVYYVFNDDYAKLVNKEEIAEQSFDEMQAYILLKEKIAQKLGEAFNKMHDSTLQFAYRNNVKLTSQRSELGDKMEIANKLQHYTNDMFLVFFKCNWMDSKLTEAINKKKINDAEQARNSLIKYAEEGLQALKSDSLRALSGDANLAIACAQVLNFYKSMAQNDVPKMTDMFIKEDNFSKLKKTFEAKSPKDRTKQDVDAYNKSVNDINVAVNTYNNTNNNVNKKRTEILTNWDNSQNQFNDVHMPYFKK</sequence>
<feature type="chain" id="PRO_5024434913" description="DUF3829 domain-containing protein" evidence="1">
    <location>
        <begin position="23"/>
        <end position="348"/>
    </location>
</feature>